<proteinExistence type="predicted"/>
<dbReference type="PANTHER" id="PTHR30217">
    <property type="entry name" value="PEPTIDASE U32 FAMILY"/>
    <property type="match status" value="1"/>
</dbReference>
<dbReference type="InterPro" id="IPR051454">
    <property type="entry name" value="RNA/ubiquinone_mod_enzymes"/>
</dbReference>
<dbReference type="EMBL" id="VSSQ01033657">
    <property type="protein sequence ID" value="MPM85320.1"/>
    <property type="molecule type" value="Genomic_DNA"/>
</dbReference>
<organism evidence="1">
    <name type="scientific">bioreactor metagenome</name>
    <dbReference type="NCBI Taxonomy" id="1076179"/>
    <lineage>
        <taxon>unclassified sequences</taxon>
        <taxon>metagenomes</taxon>
        <taxon>ecological metagenomes</taxon>
    </lineage>
</organism>
<name>A0A645D721_9ZZZZ</name>
<sequence length="307" mass="34530">MMIELIATAESVAQAKELVDCGVDILYIGEDEYGLRLPYSFTREEQREVIAYAHEKGAQVSAAVNAIFHNDRINQVAEYLAFLREAEVDSITLGDPGVVQVMREQDLFIPYRYDAQVMVTSSGQINFWAKRGAVGSVLAREVPFEEMKKLIPGALVPVEVLVYGATCIHQSKRNLLENYFNFIEKEEAVNKERGLFISEPKKVDSHYSIYQDRNGTHIFANNDLDLMPHLGELTAIGVSQWMLDGLFTPGENFVAIAKLFVEAREALAEGNWTEELAERLDAELHALHPANRELDSGFYSKDPNEVV</sequence>
<dbReference type="Pfam" id="PF01136">
    <property type="entry name" value="Peptidase_U32"/>
    <property type="match status" value="1"/>
</dbReference>
<evidence type="ECO:0000313" key="1">
    <source>
        <dbReference type="EMBL" id="MPM85320.1"/>
    </source>
</evidence>
<accession>A0A645D721</accession>
<dbReference type="AlphaFoldDB" id="A0A645D721"/>
<gene>
    <name evidence="1" type="primary">ydcP_11</name>
    <name evidence="1" type="ORF">SDC9_132398</name>
</gene>
<comment type="caution">
    <text evidence="1">The sequence shown here is derived from an EMBL/GenBank/DDBJ whole genome shotgun (WGS) entry which is preliminary data.</text>
</comment>
<protein>
    <submittedName>
        <fullName evidence="1">Putative protease YdcP</fullName>
        <ecNumber evidence="1">3.4.-.-</ecNumber>
    </submittedName>
</protein>
<dbReference type="EC" id="3.4.-.-" evidence="1"/>
<dbReference type="GO" id="GO:0008233">
    <property type="term" value="F:peptidase activity"/>
    <property type="evidence" value="ECO:0007669"/>
    <property type="project" value="UniProtKB-KW"/>
</dbReference>
<reference evidence="1" key="1">
    <citation type="submission" date="2019-08" db="EMBL/GenBank/DDBJ databases">
        <authorList>
            <person name="Kucharzyk K."/>
            <person name="Murdoch R.W."/>
            <person name="Higgins S."/>
            <person name="Loffler F."/>
        </authorList>
    </citation>
    <scope>NUCLEOTIDE SEQUENCE</scope>
</reference>
<dbReference type="PANTHER" id="PTHR30217:SF12">
    <property type="entry name" value="U32 FAMILY PEPTIDASE"/>
    <property type="match status" value="1"/>
</dbReference>
<dbReference type="InterPro" id="IPR001539">
    <property type="entry name" value="Peptidase_U32"/>
</dbReference>
<keyword evidence="1" id="KW-0645">Protease</keyword>
<keyword evidence="1" id="KW-0378">Hydrolase</keyword>
<dbReference type="GO" id="GO:0006508">
    <property type="term" value="P:proteolysis"/>
    <property type="evidence" value="ECO:0007669"/>
    <property type="project" value="UniProtKB-KW"/>
</dbReference>